<dbReference type="RefSeq" id="WP_205720694.1">
    <property type="nucleotide sequence ID" value="NZ_CP070608.1"/>
</dbReference>
<feature type="transmembrane region" description="Helical" evidence="1">
    <location>
        <begin position="7"/>
        <end position="28"/>
    </location>
</feature>
<protein>
    <recommendedName>
        <fullName evidence="4">Bestrophin</fullName>
    </recommendedName>
</protein>
<feature type="transmembrane region" description="Helical" evidence="1">
    <location>
        <begin position="40"/>
        <end position="59"/>
    </location>
</feature>
<keyword evidence="1" id="KW-1133">Transmembrane helix</keyword>
<accession>A0A974WEA3</accession>
<gene>
    <name evidence="2" type="ORF">JR347_11210</name>
</gene>
<dbReference type="KEGG" id="fuv:JR347_11210"/>
<evidence type="ECO:0000313" key="3">
    <source>
        <dbReference type="Proteomes" id="UP000662783"/>
    </source>
</evidence>
<sequence>MKVIKSLYLIINYKTFIVTALAVVSTWLCEKYQVVADFPLTLVAIAIVFPVVFSIDSAYKRRERALGLLGDFKAHIIALYHASRDWVDDDKDFQKEIKSELLQIYSRIRDFFVSDPKTEHESERLIYEQISKFSAIAKKFRDHGLQVGEMSRVSQYISKIMVAMENLKVILHYRTPVTLRAYSKVFIYSFPVLYGPYFVSVSEHYSEGLMYAMPIVFSFILVSLDNIQGHLENPFDQIGEDDIKFDVEDFSEMMDQ</sequence>
<dbReference type="Proteomes" id="UP000662783">
    <property type="component" value="Chromosome"/>
</dbReference>
<name>A0A974WEA3_9BACT</name>
<keyword evidence="1" id="KW-0472">Membrane</keyword>
<evidence type="ECO:0008006" key="4">
    <source>
        <dbReference type="Google" id="ProtNLM"/>
    </source>
</evidence>
<evidence type="ECO:0000256" key="1">
    <source>
        <dbReference type="SAM" id="Phobius"/>
    </source>
</evidence>
<dbReference type="EMBL" id="CP070608">
    <property type="protein sequence ID" value="QSE96180.1"/>
    <property type="molecule type" value="Genomic_DNA"/>
</dbReference>
<proteinExistence type="predicted"/>
<dbReference type="GO" id="GO:0005254">
    <property type="term" value="F:chloride channel activity"/>
    <property type="evidence" value="ECO:0007669"/>
    <property type="project" value="InterPro"/>
</dbReference>
<dbReference type="PANTHER" id="PTHR36970">
    <property type="entry name" value="UNNAMED PRODUCT"/>
    <property type="match status" value="1"/>
</dbReference>
<keyword evidence="3" id="KW-1185">Reference proteome</keyword>
<dbReference type="PANTHER" id="PTHR36970:SF1">
    <property type="entry name" value="BESTROPHIN HOMOLOG"/>
    <property type="match status" value="1"/>
</dbReference>
<evidence type="ECO:0000313" key="2">
    <source>
        <dbReference type="EMBL" id="QSE96180.1"/>
    </source>
</evidence>
<organism evidence="2 3">
    <name type="scientific">Fulvivirga lutea</name>
    <dbReference type="NCBI Taxonomy" id="2810512"/>
    <lineage>
        <taxon>Bacteria</taxon>
        <taxon>Pseudomonadati</taxon>
        <taxon>Bacteroidota</taxon>
        <taxon>Cytophagia</taxon>
        <taxon>Cytophagales</taxon>
        <taxon>Fulvivirgaceae</taxon>
        <taxon>Fulvivirga</taxon>
    </lineage>
</organism>
<keyword evidence="1" id="KW-0812">Transmembrane</keyword>
<reference evidence="2" key="1">
    <citation type="submission" date="2021-02" db="EMBL/GenBank/DDBJ databases">
        <title>Fulvivirga sp. S481 isolated from sea water.</title>
        <authorList>
            <person name="Bae S.S."/>
            <person name="Baek K."/>
        </authorList>
    </citation>
    <scope>NUCLEOTIDE SEQUENCE</scope>
    <source>
        <strain evidence="2">S481</strain>
    </source>
</reference>
<dbReference type="AlphaFoldDB" id="A0A974WEA3"/>